<dbReference type="Gene3D" id="2.60.40.3110">
    <property type="match status" value="1"/>
</dbReference>
<feature type="chain" id="PRO_5001996701" evidence="1">
    <location>
        <begin position="22"/>
        <end position="763"/>
    </location>
</feature>
<dbReference type="PATRIC" id="fig|1300345.3.peg.1524"/>
<keyword evidence="1" id="KW-0732">Signal</keyword>
<protein>
    <submittedName>
        <fullName evidence="2">P pilus assembly protein porin PapC-like protein</fullName>
    </submittedName>
</protein>
<name>A0A0A2WM23_9GAMM</name>
<dbReference type="InterPro" id="IPR042186">
    <property type="entry name" value="FimD_plug_dom"/>
</dbReference>
<dbReference type="AlphaFoldDB" id="A0A0A2WM23"/>
<sequence>MRALKVLAIAVAFAIAQPAHALPGDETLLLDICINARCVGVAAVIARGDDVLVDMAALQAAQLDTTGVTPEVLGERTFVSLKQLNHGSTFKLDRNLLRLDLKLRADRLPRQRVSMGTRAQADAGLQPWSSFLNYAASIDDDGNGLLFLDGAIGRGNAALRSTGQWDERAGWRRGVTRFEWDQPGSLRRWTVGDQFAVARDPLGGGGLIGGFGVERAFDTDPYLVTFPQPYYSGVLESPGTVEIYANGALVGRRDVGAGPFTLDELGISPGRNDVRVIVRDPFGNRSELATRTYYVGSPSLLAPGLDEYAVRIGAPRTNTIGGDYEDNLTWQAWYRRGLSDWLTLGGRVEGDDFVRNAGADAAIRTPFGEFALAYAGSDGDGVGRGTAHAVNYSLAFSEWSLGLGSTRAGANYRRLADDAGLVLGALRIDDYASLAFTPGNRMTLTFNAGRQQRDRLPLERTWGATASMRVWKRGELFLTAQHRTSDLFEDTSVQLSLNFTLDDHSITASARQRDNGTTTTNGYGVDVNHSRPAGTGWGYYGNAQRDGDFDSAFAHVEYQGVHARFAAEGQSFDGRTSGSVYATGALVGIGGRMFLTPPVESGFALVRVPGMANAPILRENQAIGRTDAHGDLLVRDLLPFQANQIAIDEAHMPATWSVAVPKRNVGVARNTGSIVSLEGTIVQAVTGRLHYAGGAPGDALQAPNGVESVIGTDGMFYLDNLAPGRAALRVTTATGTIECTLDVPAANSAGVLDLGDVTCGAGQ</sequence>
<gene>
    <name evidence="2" type="ORF">LF41_2980</name>
</gene>
<dbReference type="STRING" id="1300345.LF41_2980"/>
<dbReference type="eggNOG" id="COG3188">
    <property type="taxonomic scope" value="Bacteria"/>
</dbReference>
<feature type="signal peptide" evidence="1">
    <location>
        <begin position="1"/>
        <end position="21"/>
    </location>
</feature>
<proteinExistence type="predicted"/>
<accession>A0A0A2WM23</accession>
<dbReference type="RefSeq" id="WP_036168276.1">
    <property type="nucleotide sequence ID" value="NZ_JRKJ01000008.1"/>
</dbReference>
<dbReference type="Gene3D" id="2.60.40.2610">
    <property type="entry name" value="Outer membrane usher protein FimD, plug domain"/>
    <property type="match status" value="1"/>
</dbReference>
<dbReference type="InterPro" id="IPR000015">
    <property type="entry name" value="Fimb_usher"/>
</dbReference>
<dbReference type="PANTHER" id="PTHR30451">
    <property type="entry name" value="OUTER MEMBRANE USHER PROTEIN"/>
    <property type="match status" value="1"/>
</dbReference>
<dbReference type="OrthoDB" id="8587at2"/>
<dbReference type="Proteomes" id="UP000030518">
    <property type="component" value="Unassembled WGS sequence"/>
</dbReference>
<evidence type="ECO:0000256" key="1">
    <source>
        <dbReference type="SAM" id="SignalP"/>
    </source>
</evidence>
<evidence type="ECO:0000313" key="3">
    <source>
        <dbReference type="Proteomes" id="UP000030518"/>
    </source>
</evidence>
<dbReference type="GO" id="GO:0009297">
    <property type="term" value="P:pilus assembly"/>
    <property type="evidence" value="ECO:0007669"/>
    <property type="project" value="InterPro"/>
</dbReference>
<dbReference type="GO" id="GO:0009279">
    <property type="term" value="C:cell outer membrane"/>
    <property type="evidence" value="ECO:0007669"/>
    <property type="project" value="TreeGrafter"/>
</dbReference>
<comment type="caution">
    <text evidence="2">The sequence shown here is derived from an EMBL/GenBank/DDBJ whole genome shotgun (WGS) entry which is preliminary data.</text>
</comment>
<dbReference type="EMBL" id="JRKJ01000008">
    <property type="protein sequence ID" value="KGQ19330.1"/>
    <property type="molecule type" value="Genomic_DNA"/>
</dbReference>
<organism evidence="2 3">
    <name type="scientific">Lysobacter dokdonensis DS-58</name>
    <dbReference type="NCBI Taxonomy" id="1300345"/>
    <lineage>
        <taxon>Bacteria</taxon>
        <taxon>Pseudomonadati</taxon>
        <taxon>Pseudomonadota</taxon>
        <taxon>Gammaproteobacteria</taxon>
        <taxon>Lysobacterales</taxon>
        <taxon>Lysobacteraceae</taxon>
        <taxon>Noviluteimonas</taxon>
    </lineage>
</organism>
<evidence type="ECO:0000313" key="2">
    <source>
        <dbReference type="EMBL" id="KGQ19330.1"/>
    </source>
</evidence>
<dbReference type="Pfam" id="PF00577">
    <property type="entry name" value="Usher"/>
    <property type="match status" value="1"/>
</dbReference>
<keyword evidence="3" id="KW-1185">Reference proteome</keyword>
<reference evidence="2 3" key="1">
    <citation type="submission" date="2014-09" db="EMBL/GenBank/DDBJ databases">
        <title>Genome sequences of Lysobacter dokdonensis DS-58.</title>
        <authorList>
            <person name="Kim J.F."/>
            <person name="Kwak M.-J."/>
        </authorList>
    </citation>
    <scope>NUCLEOTIDE SEQUENCE [LARGE SCALE GENOMIC DNA]</scope>
    <source>
        <strain evidence="2 3">DS-58</strain>
    </source>
</reference>
<dbReference type="GO" id="GO:0015473">
    <property type="term" value="F:fimbrial usher porin activity"/>
    <property type="evidence" value="ECO:0007669"/>
    <property type="project" value="InterPro"/>
</dbReference>
<dbReference type="PANTHER" id="PTHR30451:SF5">
    <property type="entry name" value="SLR0019 PROTEIN"/>
    <property type="match status" value="1"/>
</dbReference>